<proteinExistence type="predicted"/>
<sequence length="107" mass="12661">MERFASENALAKYAWLTWRPHQSGDFDADIRPLSRSGNAYLRYDYVEATERVRGDPHFVAFYEKKYREARHHAHKRALVVTARKLVDVVYGMLTRGQIYDEKKLMPQ</sequence>
<comment type="caution">
    <text evidence="2">The sequence shown here is derived from an EMBL/GenBank/DDBJ whole genome shotgun (WGS) entry which is preliminary data.</text>
</comment>
<dbReference type="PANTHER" id="PTHR33055:SF15">
    <property type="entry name" value="TRANSPOSASE-RELATED"/>
    <property type="match status" value="1"/>
</dbReference>
<dbReference type="InterPro" id="IPR003346">
    <property type="entry name" value="Transposase_20"/>
</dbReference>
<keyword evidence="3" id="KW-1185">Reference proteome</keyword>
<feature type="domain" description="Transposase IS116/IS110/IS902 C-terminal" evidence="1">
    <location>
        <begin position="1"/>
        <end position="62"/>
    </location>
</feature>
<dbReference type="GO" id="GO:0004803">
    <property type="term" value="F:transposase activity"/>
    <property type="evidence" value="ECO:0007669"/>
    <property type="project" value="InterPro"/>
</dbReference>
<dbReference type="InterPro" id="IPR047650">
    <property type="entry name" value="Transpos_IS110"/>
</dbReference>
<accession>A0A7Y0L3J8</accession>
<evidence type="ECO:0000313" key="2">
    <source>
        <dbReference type="EMBL" id="NMP22061.1"/>
    </source>
</evidence>
<dbReference type="RefSeq" id="WP_169098032.1">
    <property type="nucleotide sequence ID" value="NZ_JABBVZ010000016.1"/>
</dbReference>
<dbReference type="GO" id="GO:0006313">
    <property type="term" value="P:DNA transposition"/>
    <property type="evidence" value="ECO:0007669"/>
    <property type="project" value="InterPro"/>
</dbReference>
<dbReference type="EMBL" id="JABBVZ010000016">
    <property type="protein sequence ID" value="NMP22061.1"/>
    <property type="molecule type" value="Genomic_DNA"/>
</dbReference>
<dbReference type="GO" id="GO:0003677">
    <property type="term" value="F:DNA binding"/>
    <property type="evidence" value="ECO:0007669"/>
    <property type="project" value="InterPro"/>
</dbReference>
<dbReference type="AlphaFoldDB" id="A0A7Y0L3J8"/>
<gene>
    <name evidence="2" type="ORF">HIJ39_06825</name>
</gene>
<evidence type="ECO:0000259" key="1">
    <source>
        <dbReference type="Pfam" id="PF02371"/>
    </source>
</evidence>
<evidence type="ECO:0000313" key="3">
    <source>
        <dbReference type="Proteomes" id="UP000533476"/>
    </source>
</evidence>
<reference evidence="2 3" key="1">
    <citation type="submission" date="2020-04" db="EMBL/GenBank/DDBJ databases">
        <authorList>
            <person name="Zhang R."/>
            <person name="Schippers A."/>
        </authorList>
    </citation>
    <scope>NUCLEOTIDE SEQUENCE [LARGE SCALE GENOMIC DNA]</scope>
    <source>
        <strain evidence="2 3">DSM 109850</strain>
    </source>
</reference>
<dbReference type="Proteomes" id="UP000533476">
    <property type="component" value="Unassembled WGS sequence"/>
</dbReference>
<dbReference type="PANTHER" id="PTHR33055">
    <property type="entry name" value="TRANSPOSASE FOR INSERTION SEQUENCE ELEMENT IS1111A"/>
    <property type="match status" value="1"/>
</dbReference>
<dbReference type="Pfam" id="PF02371">
    <property type="entry name" value="Transposase_20"/>
    <property type="match status" value="1"/>
</dbReference>
<protein>
    <submittedName>
        <fullName evidence="2">IS110 family transposase</fullName>
    </submittedName>
</protein>
<name>A0A7Y0L3J8_9FIRM</name>
<organism evidence="2 3">
    <name type="scientific">Sulfobacillus harzensis</name>
    <dbReference type="NCBI Taxonomy" id="2729629"/>
    <lineage>
        <taxon>Bacteria</taxon>
        <taxon>Bacillati</taxon>
        <taxon>Bacillota</taxon>
        <taxon>Clostridia</taxon>
        <taxon>Eubacteriales</taxon>
        <taxon>Clostridiales Family XVII. Incertae Sedis</taxon>
        <taxon>Sulfobacillus</taxon>
    </lineage>
</organism>